<evidence type="ECO:0000313" key="4">
    <source>
        <dbReference type="EnsemblMetazoa" id="CapteP211203"/>
    </source>
</evidence>
<accession>R7T9K8</accession>
<dbReference type="HOGENOM" id="CLU_408402_0_0_1"/>
<dbReference type="Pfam" id="PF06743">
    <property type="entry name" value="FAST_1"/>
    <property type="match status" value="1"/>
</dbReference>
<evidence type="ECO:0000313" key="5">
    <source>
        <dbReference type="Proteomes" id="UP000014760"/>
    </source>
</evidence>
<dbReference type="EMBL" id="AMQN01025282">
    <property type="status" value="NOT_ANNOTATED_CDS"/>
    <property type="molecule type" value="Genomic_DNA"/>
</dbReference>
<proteinExistence type="predicted"/>
<feature type="domain" description="FAST kinase leucine-rich" evidence="1">
    <location>
        <begin position="390"/>
        <end position="457"/>
    </location>
</feature>
<keyword evidence="5" id="KW-1185">Reference proteome</keyword>
<evidence type="ECO:0000259" key="1">
    <source>
        <dbReference type="Pfam" id="PF06743"/>
    </source>
</evidence>
<dbReference type="EnsemblMetazoa" id="CapteT218951">
    <property type="protein sequence ID" value="CapteP218951"/>
    <property type="gene ID" value="CapteG218951"/>
</dbReference>
<reference evidence="5" key="1">
    <citation type="submission" date="2012-12" db="EMBL/GenBank/DDBJ databases">
        <authorList>
            <person name="Hellsten U."/>
            <person name="Grimwood J."/>
            <person name="Chapman J.A."/>
            <person name="Shapiro H."/>
            <person name="Aerts A."/>
            <person name="Otillar R.P."/>
            <person name="Terry A.Y."/>
            <person name="Boore J.L."/>
            <person name="Simakov O."/>
            <person name="Marletaz F."/>
            <person name="Cho S.-J."/>
            <person name="Edsinger-Gonzales E."/>
            <person name="Havlak P."/>
            <person name="Kuo D.-H."/>
            <person name="Larsson T."/>
            <person name="Lv J."/>
            <person name="Arendt D."/>
            <person name="Savage R."/>
            <person name="Osoegawa K."/>
            <person name="de Jong P."/>
            <person name="Lindberg D.R."/>
            <person name="Seaver E.C."/>
            <person name="Weisblat D.A."/>
            <person name="Putnam N.H."/>
            <person name="Grigoriev I.V."/>
            <person name="Rokhsar D.S."/>
        </authorList>
    </citation>
    <scope>NUCLEOTIDE SEQUENCE</scope>
    <source>
        <strain evidence="5">I ESC-2004</strain>
    </source>
</reference>
<dbReference type="STRING" id="283909.R7T9K8"/>
<dbReference type="OMA" id="VQIPYHE"/>
<reference evidence="2 5" key="2">
    <citation type="journal article" date="2013" name="Nature">
        <title>Insights into bilaterian evolution from three spiralian genomes.</title>
        <authorList>
            <person name="Simakov O."/>
            <person name="Marletaz F."/>
            <person name="Cho S.J."/>
            <person name="Edsinger-Gonzales E."/>
            <person name="Havlak P."/>
            <person name="Hellsten U."/>
            <person name="Kuo D.H."/>
            <person name="Larsson T."/>
            <person name="Lv J."/>
            <person name="Arendt D."/>
            <person name="Savage R."/>
            <person name="Osoegawa K."/>
            <person name="de Jong P."/>
            <person name="Grimwood J."/>
            <person name="Chapman J.A."/>
            <person name="Shapiro H."/>
            <person name="Aerts A."/>
            <person name="Otillar R.P."/>
            <person name="Terry A.Y."/>
            <person name="Boore J.L."/>
            <person name="Grigoriev I.V."/>
            <person name="Lindberg D.R."/>
            <person name="Seaver E.C."/>
            <person name="Weisblat D.A."/>
            <person name="Putnam N.H."/>
            <person name="Rokhsar D.S."/>
        </authorList>
    </citation>
    <scope>NUCLEOTIDE SEQUENCE</scope>
    <source>
        <strain evidence="2 5">I ESC-2004</strain>
    </source>
</reference>
<dbReference type="EMBL" id="KB304472">
    <property type="protein sequence ID" value="ELU02012.1"/>
    <property type="molecule type" value="Genomic_DNA"/>
</dbReference>
<dbReference type="AlphaFoldDB" id="R7T9K8"/>
<reference evidence="4" key="3">
    <citation type="submission" date="2015-06" db="UniProtKB">
        <authorList>
            <consortium name="EnsemblMetazoa"/>
        </authorList>
    </citation>
    <scope>IDENTIFICATION</scope>
</reference>
<dbReference type="GO" id="GO:0044528">
    <property type="term" value="P:regulation of mitochondrial mRNA stability"/>
    <property type="evidence" value="ECO:0007669"/>
    <property type="project" value="InterPro"/>
</dbReference>
<sequence length="673" mass="78207">MAFRQMSCLSPTRFLLRSSGGILRSFSRHYDKSHRRILGYSSLMVQDGISIKELPMLIRRLDEASFPLTMSYPSERTVAGISQHDAEFQHKLQKCTTLRQVMKILEVPGDDVSAFSSAVAIERLSIMKTRSDDNVDSFIKQAILNELCLTATRGICALSNDMLLRLMSSMNQLRLTDLMGSVQDEMEVRMADRAFTITDLCKIISAVSEDVHCPHDMATAAWVQLGTQYLEINASSISRVYRAMLYASKKEQYIWNLLDIQLRRCIDKMEAEDIATISRCLILGRYRFDDPLSIINQWTWHNRHKLTEDHLYSILTAFVHFNFSPSASYFLDVLCRYIERRNCDVRKGLIALTMDYMLQTQNFNESLFNAVAVDIQNNISKYQPHELFYTLRFFGKMGFLPRNHLEFFWETENYLQEKWERFEPHQLLELLASFVYIQRFPVNPLRNVLTTSFLSRIKEIEDTKIRHQALIHFLELQQAFRQSKAPHMGISPSPDQQNTIYQALKYDSSHRKWQSIIRNTLVHQLNLPPLSGDYVLLPFVIDQGMAVDAKRRIVPFTSPDRVQQIAVIIIHKNEYVRKKSQHAGRLLGQCQFKIRNLQNRGIAVVQVHHNELQDKSPGLADTLRSQLAKYVDLQYYSKEKSTLNPPMRALELINETFVVVRKESKKKDNDDEK</sequence>
<dbReference type="EnsemblMetazoa" id="CapteT211203">
    <property type="protein sequence ID" value="CapteP211203"/>
    <property type="gene ID" value="CapteG211203"/>
</dbReference>
<dbReference type="EMBL" id="KB312231">
    <property type="protein sequence ID" value="ELT87654.1"/>
    <property type="molecule type" value="Genomic_DNA"/>
</dbReference>
<dbReference type="InterPro" id="IPR010622">
    <property type="entry name" value="FAST_Leu-rich"/>
</dbReference>
<dbReference type="OrthoDB" id="385235at2759"/>
<protein>
    <recommendedName>
        <fullName evidence="1">FAST kinase leucine-rich domain-containing protein</fullName>
    </recommendedName>
</protein>
<dbReference type="Proteomes" id="UP000014760">
    <property type="component" value="Unassembled WGS sequence"/>
</dbReference>
<evidence type="ECO:0000313" key="3">
    <source>
        <dbReference type="EMBL" id="ELU02012.1"/>
    </source>
</evidence>
<evidence type="ECO:0000313" key="2">
    <source>
        <dbReference type="EMBL" id="ELT87654.1"/>
    </source>
</evidence>
<dbReference type="EMBL" id="AMQN01015797">
    <property type="status" value="NOT_ANNOTATED_CDS"/>
    <property type="molecule type" value="Genomic_DNA"/>
</dbReference>
<gene>
    <name evidence="2" type="ORF">CAPTEDRAFT_211203</name>
    <name evidence="3" type="ORF">CAPTEDRAFT_218951</name>
</gene>
<organism evidence="2">
    <name type="scientific">Capitella teleta</name>
    <name type="common">Polychaete worm</name>
    <dbReference type="NCBI Taxonomy" id="283909"/>
    <lineage>
        <taxon>Eukaryota</taxon>
        <taxon>Metazoa</taxon>
        <taxon>Spiralia</taxon>
        <taxon>Lophotrochozoa</taxon>
        <taxon>Annelida</taxon>
        <taxon>Polychaeta</taxon>
        <taxon>Sedentaria</taxon>
        <taxon>Scolecida</taxon>
        <taxon>Capitellidae</taxon>
        <taxon>Capitella</taxon>
    </lineage>
</organism>
<name>R7T9K8_CAPTE</name>